<evidence type="ECO:0000256" key="3">
    <source>
        <dbReference type="ARBA" id="ARBA00023163"/>
    </source>
</evidence>
<dbReference type="RefSeq" id="WP_005458116.1">
    <property type="nucleotide sequence ID" value="NZ_CM001440.1"/>
</dbReference>
<dbReference type="SMART" id="SM00418">
    <property type="entry name" value="HTH_ARSR"/>
    <property type="match status" value="1"/>
</dbReference>
<evidence type="ECO:0000256" key="2">
    <source>
        <dbReference type="ARBA" id="ARBA00023125"/>
    </source>
</evidence>
<keyword evidence="2" id="KW-0238">DNA-binding</keyword>
<dbReference type="InterPro" id="IPR051011">
    <property type="entry name" value="Metal_resp_trans_reg"/>
</dbReference>
<proteinExistence type="predicted"/>
<keyword evidence="6" id="KW-1185">Reference proteome</keyword>
<dbReference type="GO" id="GO:0003700">
    <property type="term" value="F:DNA-binding transcription factor activity"/>
    <property type="evidence" value="ECO:0007669"/>
    <property type="project" value="InterPro"/>
</dbReference>
<dbReference type="InterPro" id="IPR001845">
    <property type="entry name" value="HTH_ArsR_DNA-bd_dom"/>
</dbReference>
<gene>
    <name evidence="5" type="ORF">SaccyDRAFT_3533</name>
</gene>
<feature type="domain" description="HTH arsR-type" evidence="4">
    <location>
        <begin position="245"/>
        <end position="321"/>
    </location>
</feature>
<organism evidence="5 6">
    <name type="scientific">Saccharomonospora cyanea NA-134</name>
    <dbReference type="NCBI Taxonomy" id="882082"/>
    <lineage>
        <taxon>Bacteria</taxon>
        <taxon>Bacillati</taxon>
        <taxon>Actinomycetota</taxon>
        <taxon>Actinomycetes</taxon>
        <taxon>Pseudonocardiales</taxon>
        <taxon>Pseudonocardiaceae</taxon>
        <taxon>Saccharomonospora</taxon>
    </lineage>
</organism>
<evidence type="ECO:0000313" key="6">
    <source>
        <dbReference type="Proteomes" id="UP000002791"/>
    </source>
</evidence>
<dbReference type="GO" id="GO:0003677">
    <property type="term" value="F:DNA binding"/>
    <property type="evidence" value="ECO:0007669"/>
    <property type="project" value="UniProtKB-KW"/>
</dbReference>
<dbReference type="InterPro" id="IPR036390">
    <property type="entry name" value="WH_DNA-bd_sf"/>
</dbReference>
<dbReference type="AlphaFoldDB" id="H5XCW7"/>
<dbReference type="Proteomes" id="UP000002791">
    <property type="component" value="Chromosome"/>
</dbReference>
<dbReference type="SUPFAM" id="SSF46785">
    <property type="entry name" value="Winged helix' DNA-binding domain"/>
    <property type="match status" value="1"/>
</dbReference>
<name>H5XCW7_9PSEU</name>
<dbReference type="Pfam" id="PF01022">
    <property type="entry name" value="HTH_5"/>
    <property type="match status" value="1"/>
</dbReference>
<sequence length="324" mass="35320">MLTLHVGPESLARSRFAVSRLAELSCALEVLTHPDRAPFALGWVKLVRPRLDRDSVALVYALVEPDSSYVPDFLVPLPTEYEPTLDAELAAVAATPAEIVRRQLARAFGTRLPRAVVDVLDDGGERAVAEAAADQLRHCWDVVLADAWPALRRVLDEDVRQRAADAAREGFGGILTGLHPTLHWDGTTLTRATSYELTVDARPGLVLLPSVFLPWPALWNGTQDQILVGYPARGRGTVWSSPRPVLGAPVLGPRRLTLLADLRTARSTSELSSRHGLSPATVSYHLARLRADDLVARRREGHSVLYGATERALALLAVLDEDQG</sequence>
<evidence type="ECO:0000256" key="1">
    <source>
        <dbReference type="ARBA" id="ARBA00023015"/>
    </source>
</evidence>
<keyword evidence="3" id="KW-0804">Transcription</keyword>
<dbReference type="PANTHER" id="PTHR43132:SF6">
    <property type="entry name" value="HTH-TYPE TRANSCRIPTIONAL REPRESSOR CZRA"/>
    <property type="match status" value="1"/>
</dbReference>
<evidence type="ECO:0000259" key="4">
    <source>
        <dbReference type="SMART" id="SM00418"/>
    </source>
</evidence>
<dbReference type="Gene3D" id="1.10.10.10">
    <property type="entry name" value="Winged helix-like DNA-binding domain superfamily/Winged helix DNA-binding domain"/>
    <property type="match status" value="1"/>
</dbReference>
<reference evidence="5 6" key="1">
    <citation type="submission" date="2011-11" db="EMBL/GenBank/DDBJ databases">
        <title>The Noncontiguous Finished sequence of Saccharomonospora cyanea NA-134.</title>
        <authorList>
            <consortium name="US DOE Joint Genome Institute"/>
            <person name="Lucas S."/>
            <person name="Han J."/>
            <person name="Lapidus A."/>
            <person name="Cheng J.-F."/>
            <person name="Goodwin L."/>
            <person name="Pitluck S."/>
            <person name="Peters L."/>
            <person name="Ovchinnikova G."/>
            <person name="Lu M."/>
            <person name="Detter J.C."/>
            <person name="Han C."/>
            <person name="Tapia R."/>
            <person name="Land M."/>
            <person name="Hauser L."/>
            <person name="Kyrpides N."/>
            <person name="Ivanova N."/>
            <person name="Pagani I."/>
            <person name="Brambilla E.-M."/>
            <person name="Klenk H.-P."/>
            <person name="Woyke T."/>
        </authorList>
    </citation>
    <scope>NUCLEOTIDE SEQUENCE [LARGE SCALE GENOMIC DNA]</scope>
    <source>
        <strain evidence="5 6">NA-134</strain>
    </source>
</reference>
<dbReference type="HOGENOM" id="CLU_063235_0_0_11"/>
<accession>H5XCW7</accession>
<dbReference type="InterPro" id="IPR011991">
    <property type="entry name" value="ArsR-like_HTH"/>
</dbReference>
<dbReference type="eggNOG" id="COG0640">
    <property type="taxonomic scope" value="Bacteria"/>
</dbReference>
<dbReference type="STRING" id="882082.SaccyDRAFT_3533"/>
<dbReference type="OrthoDB" id="3460651at2"/>
<dbReference type="CDD" id="cd00090">
    <property type="entry name" value="HTH_ARSR"/>
    <property type="match status" value="1"/>
</dbReference>
<dbReference type="PANTHER" id="PTHR43132">
    <property type="entry name" value="ARSENICAL RESISTANCE OPERON REPRESSOR ARSR-RELATED"/>
    <property type="match status" value="1"/>
</dbReference>
<protein>
    <submittedName>
        <fullName evidence="5">Putative transcriptional regulator</fullName>
    </submittedName>
</protein>
<evidence type="ECO:0000313" key="5">
    <source>
        <dbReference type="EMBL" id="EHR62361.1"/>
    </source>
</evidence>
<dbReference type="InterPro" id="IPR036388">
    <property type="entry name" value="WH-like_DNA-bd_sf"/>
</dbReference>
<dbReference type="EMBL" id="CM001440">
    <property type="protein sequence ID" value="EHR62361.1"/>
    <property type="molecule type" value="Genomic_DNA"/>
</dbReference>
<keyword evidence="1" id="KW-0805">Transcription regulation</keyword>